<evidence type="ECO:0000256" key="7">
    <source>
        <dbReference type="ARBA" id="ARBA00024284"/>
    </source>
</evidence>
<dbReference type="OrthoDB" id="271433at2759"/>
<sequence length="135" mass="14592">LQIMVFFMPQGATMPLHDHPGMTVFTKLLVGSAHVVSYDWARPRVCAAGSVPGAMLAEKVVDEGFTTAASGPWVLFPDGGGNLHRLMTGEDGPCALIDVITPRPTRRHRRRSSASPTTRTSPTTSSNRMLWTMAS</sequence>
<dbReference type="STRING" id="888268.A0A1E5WC80"/>
<evidence type="ECO:0000256" key="3">
    <source>
        <dbReference type="ARBA" id="ARBA00013133"/>
    </source>
</evidence>
<dbReference type="InterPro" id="IPR012864">
    <property type="entry name" value="PCO/ADO"/>
</dbReference>
<comment type="catalytic activity">
    <reaction evidence="7">
        <text>L-cysteine + O2 = 3-sulfino-L-alanine + H(+)</text>
        <dbReference type="Rhea" id="RHEA:20441"/>
        <dbReference type="ChEBI" id="CHEBI:15378"/>
        <dbReference type="ChEBI" id="CHEBI:15379"/>
        <dbReference type="ChEBI" id="CHEBI:35235"/>
        <dbReference type="ChEBI" id="CHEBI:61085"/>
        <dbReference type="EC" id="1.13.11.20"/>
    </reaction>
    <physiologicalReaction direction="left-to-right" evidence="7">
        <dbReference type="Rhea" id="RHEA:20442"/>
    </physiologicalReaction>
</comment>
<reference evidence="9 10" key="1">
    <citation type="submission" date="2016-09" db="EMBL/GenBank/DDBJ databases">
        <title>The draft genome of Dichanthelium oligosanthes: A C3 panicoid grass species.</title>
        <authorList>
            <person name="Studer A.J."/>
            <person name="Schnable J.C."/>
            <person name="Brutnell T.P."/>
        </authorList>
    </citation>
    <scope>NUCLEOTIDE SEQUENCE [LARGE SCALE GENOMIC DNA]</scope>
    <source>
        <strain evidence="10">cv. Kellogg 1175</strain>
        <tissue evidence="9">Leaf</tissue>
    </source>
</reference>
<dbReference type="GO" id="GO:0046872">
    <property type="term" value="F:metal ion binding"/>
    <property type="evidence" value="ECO:0007669"/>
    <property type="project" value="UniProtKB-KW"/>
</dbReference>
<evidence type="ECO:0000256" key="1">
    <source>
        <dbReference type="ARBA" id="ARBA00001954"/>
    </source>
</evidence>
<evidence type="ECO:0000313" key="10">
    <source>
        <dbReference type="Proteomes" id="UP000095767"/>
    </source>
</evidence>
<dbReference type="Proteomes" id="UP000095767">
    <property type="component" value="Unassembled WGS sequence"/>
</dbReference>
<dbReference type="PANTHER" id="PTHR22966:SF70">
    <property type="entry name" value="CYSTEINE DIOXYGENASE"/>
    <property type="match status" value="1"/>
</dbReference>
<organism evidence="9 10">
    <name type="scientific">Dichanthelium oligosanthes</name>
    <dbReference type="NCBI Taxonomy" id="888268"/>
    <lineage>
        <taxon>Eukaryota</taxon>
        <taxon>Viridiplantae</taxon>
        <taxon>Streptophyta</taxon>
        <taxon>Embryophyta</taxon>
        <taxon>Tracheophyta</taxon>
        <taxon>Spermatophyta</taxon>
        <taxon>Magnoliopsida</taxon>
        <taxon>Liliopsida</taxon>
        <taxon>Poales</taxon>
        <taxon>Poaceae</taxon>
        <taxon>PACMAD clade</taxon>
        <taxon>Panicoideae</taxon>
        <taxon>Panicodae</taxon>
        <taxon>Paniceae</taxon>
        <taxon>Dichantheliinae</taxon>
        <taxon>Dichanthelium</taxon>
    </lineage>
</organism>
<feature type="non-terminal residue" evidence="9">
    <location>
        <position position="1"/>
    </location>
</feature>
<comment type="caution">
    <text evidence="9">The sequence shown here is derived from an EMBL/GenBank/DDBJ whole genome shotgun (WGS) entry which is preliminary data.</text>
</comment>
<evidence type="ECO:0000256" key="8">
    <source>
        <dbReference type="SAM" id="MobiDB-lite"/>
    </source>
</evidence>
<keyword evidence="10" id="KW-1185">Reference proteome</keyword>
<feature type="region of interest" description="Disordered" evidence="8">
    <location>
        <begin position="102"/>
        <end position="135"/>
    </location>
</feature>
<dbReference type="Gene3D" id="2.60.120.10">
    <property type="entry name" value="Jelly Rolls"/>
    <property type="match status" value="1"/>
</dbReference>
<name>A0A1E5WC80_9POAL</name>
<dbReference type="AlphaFoldDB" id="A0A1E5WC80"/>
<dbReference type="GO" id="GO:0070483">
    <property type="term" value="P:detection of hypoxia"/>
    <property type="evidence" value="ECO:0007669"/>
    <property type="project" value="UniProtKB-ARBA"/>
</dbReference>
<gene>
    <name evidence="9" type="ORF">BAE44_0004131</name>
</gene>
<protein>
    <recommendedName>
        <fullName evidence="3">cysteine dioxygenase</fullName>
        <ecNumber evidence="3">1.13.11.20</ecNumber>
    </recommendedName>
</protein>
<dbReference type="InterPro" id="IPR014710">
    <property type="entry name" value="RmlC-like_jellyroll"/>
</dbReference>
<dbReference type="InterPro" id="IPR011051">
    <property type="entry name" value="RmlC_Cupin_sf"/>
</dbReference>
<evidence type="ECO:0000256" key="6">
    <source>
        <dbReference type="ARBA" id="ARBA00023004"/>
    </source>
</evidence>
<keyword evidence="4" id="KW-0479">Metal-binding</keyword>
<evidence type="ECO:0000313" key="9">
    <source>
        <dbReference type="EMBL" id="OEL34850.1"/>
    </source>
</evidence>
<comment type="similarity">
    <text evidence="2">Belongs to the cysteine dioxygenase family.</text>
</comment>
<dbReference type="EC" id="1.13.11.20" evidence="3"/>
<evidence type="ECO:0000256" key="2">
    <source>
        <dbReference type="ARBA" id="ARBA00006622"/>
    </source>
</evidence>
<comment type="cofactor">
    <cofactor evidence="1">
        <name>Fe(2+)</name>
        <dbReference type="ChEBI" id="CHEBI:29033"/>
    </cofactor>
</comment>
<evidence type="ECO:0000256" key="4">
    <source>
        <dbReference type="ARBA" id="ARBA00022723"/>
    </source>
</evidence>
<feature type="compositionally biased region" description="Low complexity" evidence="8">
    <location>
        <begin position="113"/>
        <end position="126"/>
    </location>
</feature>
<accession>A0A1E5WC80</accession>
<proteinExistence type="inferred from homology"/>
<dbReference type="Pfam" id="PF07847">
    <property type="entry name" value="PCO_ADO"/>
    <property type="match status" value="1"/>
</dbReference>
<evidence type="ECO:0000256" key="5">
    <source>
        <dbReference type="ARBA" id="ARBA00023002"/>
    </source>
</evidence>
<dbReference type="PANTHER" id="PTHR22966">
    <property type="entry name" value="2-AMINOETHANETHIOL DIOXYGENASE"/>
    <property type="match status" value="1"/>
</dbReference>
<dbReference type="GO" id="GO:0017172">
    <property type="term" value="F:cysteine dioxygenase activity"/>
    <property type="evidence" value="ECO:0007669"/>
    <property type="project" value="UniProtKB-EC"/>
</dbReference>
<dbReference type="SUPFAM" id="SSF51182">
    <property type="entry name" value="RmlC-like cupins"/>
    <property type="match status" value="1"/>
</dbReference>
<keyword evidence="5" id="KW-0560">Oxidoreductase</keyword>
<dbReference type="EMBL" id="LWDX02014105">
    <property type="protein sequence ID" value="OEL34850.1"/>
    <property type="molecule type" value="Genomic_DNA"/>
</dbReference>
<dbReference type="CDD" id="cd20289">
    <property type="entry name" value="cupin_ADO"/>
    <property type="match status" value="1"/>
</dbReference>
<keyword evidence="6" id="KW-0408">Iron</keyword>